<keyword evidence="4" id="KW-0808">Transferase</keyword>
<feature type="transmembrane region" description="Helical" evidence="1">
    <location>
        <begin position="307"/>
        <end position="327"/>
    </location>
</feature>
<feature type="transmembrane region" description="Helical" evidence="1">
    <location>
        <begin position="183"/>
        <end position="203"/>
    </location>
</feature>
<dbReference type="InterPro" id="IPR043968">
    <property type="entry name" value="SGNH"/>
</dbReference>
<keyword evidence="1" id="KW-0812">Transmembrane</keyword>
<keyword evidence="1" id="KW-0472">Membrane</keyword>
<feature type="transmembrane region" description="Helical" evidence="1">
    <location>
        <begin position="83"/>
        <end position="102"/>
    </location>
</feature>
<dbReference type="InterPro" id="IPR002656">
    <property type="entry name" value="Acyl_transf_3_dom"/>
</dbReference>
<dbReference type="Proteomes" id="UP000007962">
    <property type="component" value="Chromosome"/>
</dbReference>
<gene>
    <name evidence="4" type="ordered locus">Bcav_1170</name>
</gene>
<feature type="transmembrane region" description="Helical" evidence="1">
    <location>
        <begin position="265"/>
        <end position="286"/>
    </location>
</feature>
<evidence type="ECO:0000256" key="1">
    <source>
        <dbReference type="SAM" id="Phobius"/>
    </source>
</evidence>
<feature type="transmembrane region" description="Helical" evidence="1">
    <location>
        <begin position="242"/>
        <end position="259"/>
    </location>
</feature>
<proteinExistence type="predicted"/>
<dbReference type="GO" id="GO:0016747">
    <property type="term" value="F:acyltransferase activity, transferring groups other than amino-acyl groups"/>
    <property type="evidence" value="ECO:0007669"/>
    <property type="project" value="InterPro"/>
</dbReference>
<dbReference type="OrthoDB" id="3404679at2"/>
<keyword evidence="4" id="KW-0012">Acyltransferase</keyword>
<feature type="domain" description="Acyltransferase 3" evidence="2">
    <location>
        <begin position="9"/>
        <end position="351"/>
    </location>
</feature>
<protein>
    <submittedName>
        <fullName evidence="4">Acyltransferase 3</fullName>
    </submittedName>
</protein>
<keyword evidence="5" id="KW-1185">Reference proteome</keyword>
<reference evidence="4 5" key="1">
    <citation type="journal article" date="2009" name="Stand. Genomic Sci.">
        <title>Complete genome sequence of Beutenbergia cavernae type strain (HKI 0122).</title>
        <authorList>
            <person name="Land M."/>
            <person name="Pukall R."/>
            <person name="Abt B."/>
            <person name="Goker M."/>
            <person name="Rohde M."/>
            <person name="Glavina Del Rio T."/>
            <person name="Tice H."/>
            <person name="Copeland A."/>
            <person name="Cheng J.F."/>
            <person name="Lucas S."/>
            <person name="Chen F."/>
            <person name="Nolan M."/>
            <person name="Bruce D."/>
            <person name="Goodwin L."/>
            <person name="Pitluck S."/>
            <person name="Ivanova N."/>
            <person name="Mavromatis K."/>
            <person name="Ovchinnikova G."/>
            <person name="Pati A."/>
            <person name="Chen A."/>
            <person name="Palaniappan K."/>
            <person name="Hauser L."/>
            <person name="Chang Y.J."/>
            <person name="Jefferies C.C."/>
            <person name="Saunders E."/>
            <person name="Brettin T."/>
            <person name="Detter J.C."/>
            <person name="Han C."/>
            <person name="Chain P."/>
            <person name="Bristow J."/>
            <person name="Eisen J.A."/>
            <person name="Markowitz V."/>
            <person name="Hugenholtz P."/>
            <person name="Kyrpides N.C."/>
            <person name="Klenk H.P."/>
            <person name="Lapidus A."/>
        </authorList>
    </citation>
    <scope>NUCLEOTIDE SEQUENCE [LARGE SCALE GENOMIC DNA]</scope>
    <source>
        <strain evidence="5">ATCC BAA-8 / DSM 12333 / NBRC 16432</strain>
    </source>
</reference>
<evidence type="ECO:0000313" key="5">
    <source>
        <dbReference type="Proteomes" id="UP000007962"/>
    </source>
</evidence>
<dbReference type="HOGENOM" id="CLU_005679_10_1_11"/>
<dbReference type="STRING" id="471853.Bcav_1170"/>
<dbReference type="Pfam" id="PF19040">
    <property type="entry name" value="SGNH"/>
    <property type="match status" value="1"/>
</dbReference>
<feature type="transmembrane region" description="Helical" evidence="1">
    <location>
        <begin position="12"/>
        <end position="29"/>
    </location>
</feature>
<dbReference type="RefSeq" id="WP_015881670.1">
    <property type="nucleotide sequence ID" value="NC_012669.1"/>
</dbReference>
<evidence type="ECO:0000313" key="4">
    <source>
        <dbReference type="EMBL" id="ACQ79430.1"/>
    </source>
</evidence>
<keyword evidence="1" id="KW-1133">Transmembrane helix</keyword>
<name>C5C126_BEUC1</name>
<accession>C5C126</accession>
<feature type="transmembrane region" description="Helical" evidence="1">
    <location>
        <begin position="385"/>
        <end position="403"/>
    </location>
</feature>
<dbReference type="Pfam" id="PF01757">
    <property type="entry name" value="Acyl_transf_3"/>
    <property type="match status" value="1"/>
</dbReference>
<organism evidence="4 5">
    <name type="scientific">Beutenbergia cavernae (strain ATCC BAA-8 / DSM 12333 / CCUG 43141 / JCM 11478 / NBRC 16432 / NCIMB 13614 / HKI 0122)</name>
    <dbReference type="NCBI Taxonomy" id="471853"/>
    <lineage>
        <taxon>Bacteria</taxon>
        <taxon>Bacillati</taxon>
        <taxon>Actinomycetota</taxon>
        <taxon>Actinomycetes</taxon>
        <taxon>Micrococcales</taxon>
        <taxon>Beutenbergiaceae</taxon>
        <taxon>Beutenbergia</taxon>
    </lineage>
</organism>
<dbReference type="KEGG" id="bcv:Bcav_1170"/>
<dbReference type="GO" id="GO:0009103">
    <property type="term" value="P:lipopolysaccharide biosynthetic process"/>
    <property type="evidence" value="ECO:0007669"/>
    <property type="project" value="TreeGrafter"/>
</dbReference>
<dbReference type="GO" id="GO:0016020">
    <property type="term" value="C:membrane"/>
    <property type="evidence" value="ECO:0007669"/>
    <property type="project" value="TreeGrafter"/>
</dbReference>
<sequence length="694" mass="73125">MSGERVWRADLEGLRAVAIGLVAVFHVWVGRVSGGVDVFLLISGFFVGGALLRRVSGVGVGGVGADDGTLHLGAYLARLARRLLPTMLVVLAAVVVGTALWLPRTRWSDVAGEVLASLGYAENWRLAFGGQAYGAADPTISPLQHVWSLSVQGQLFVALPLLLVALAWLTRRAGGGPHEVRRVVVGAAAALAAASFAYALVSVTRDQPFAYYDTGARAWEYLAGALVAALLTRWAPAGPIRFAAGWLGLAAVLAAGWVVDGGTSFPGVATLVPVLGAVALVVAGAGPGRPGGASRLLAWRPLAVAGGYAYEFYLWHWVVLVFALAAFDRDRMGWLAGSTVLLTSAVLAWLTRRVTTFAPRAVRAVAARHATGLTAPRPLLARAPALLAGTVALTLAGTGWFVYLDRERAASAGLEWDATSHPGALALVDPAVWPTPDGVQLLPDLLDAAGDLPATTTDGCVVGWDTVEPVACDYGDPESEQTLVLVGGSHTESFFPAFAAVAQERGLHIRTYLKVGCYMSEDETARLHDLSPYEACFTWRENVTRILETEHADDVVVSTSTRFVPDGPGDVVPGGFVDWFERLGDAGVTVLALRDNPVPQLGIPTCLEEHADAPEACAQPRAQLLSTPDPVSEAGLPANVRPVDLSAVFCTETTCPAVQGNVVVYRDDQHLTATYARTIAPALDDALGPALGWW</sequence>
<dbReference type="InterPro" id="IPR050879">
    <property type="entry name" value="Acyltransferase_3"/>
</dbReference>
<feature type="domain" description="SGNH" evidence="3">
    <location>
        <begin position="470"/>
        <end position="684"/>
    </location>
</feature>
<dbReference type="PANTHER" id="PTHR23028:SF53">
    <property type="entry name" value="ACYL_TRANSF_3 DOMAIN-CONTAINING PROTEIN"/>
    <property type="match status" value="1"/>
</dbReference>
<dbReference type="AlphaFoldDB" id="C5C126"/>
<dbReference type="eggNOG" id="COG1835">
    <property type="taxonomic scope" value="Bacteria"/>
</dbReference>
<feature type="transmembrane region" description="Helical" evidence="1">
    <location>
        <begin position="333"/>
        <end position="350"/>
    </location>
</feature>
<dbReference type="PANTHER" id="PTHR23028">
    <property type="entry name" value="ACETYLTRANSFERASE"/>
    <property type="match status" value="1"/>
</dbReference>
<feature type="transmembrane region" description="Helical" evidence="1">
    <location>
        <begin position="151"/>
        <end position="171"/>
    </location>
</feature>
<feature type="transmembrane region" description="Helical" evidence="1">
    <location>
        <begin position="35"/>
        <end position="52"/>
    </location>
</feature>
<dbReference type="EMBL" id="CP001618">
    <property type="protein sequence ID" value="ACQ79430.1"/>
    <property type="molecule type" value="Genomic_DNA"/>
</dbReference>
<evidence type="ECO:0000259" key="2">
    <source>
        <dbReference type="Pfam" id="PF01757"/>
    </source>
</evidence>
<evidence type="ECO:0000259" key="3">
    <source>
        <dbReference type="Pfam" id="PF19040"/>
    </source>
</evidence>